<evidence type="ECO:0000256" key="4">
    <source>
        <dbReference type="ARBA" id="ARBA00022692"/>
    </source>
</evidence>
<feature type="transmembrane region" description="Helical" evidence="8">
    <location>
        <begin position="423"/>
        <end position="443"/>
    </location>
</feature>
<feature type="transmembrane region" description="Helical" evidence="8">
    <location>
        <begin position="239"/>
        <end position="258"/>
    </location>
</feature>
<dbReference type="GO" id="GO:0005886">
    <property type="term" value="C:plasma membrane"/>
    <property type="evidence" value="ECO:0007669"/>
    <property type="project" value="UniProtKB-SubCell"/>
</dbReference>
<keyword evidence="4 8" id="KW-0812">Transmembrane</keyword>
<evidence type="ECO:0000313" key="9">
    <source>
        <dbReference type="EMBL" id="BBO71846.1"/>
    </source>
</evidence>
<keyword evidence="7 8" id="KW-0472">Membrane</keyword>
<feature type="transmembrane region" description="Helical" evidence="8">
    <location>
        <begin position="53"/>
        <end position="71"/>
    </location>
</feature>
<gene>
    <name evidence="9" type="ORF">DSCA_57760</name>
</gene>
<feature type="transmembrane region" description="Helical" evidence="8">
    <location>
        <begin position="166"/>
        <end position="185"/>
    </location>
</feature>
<feature type="transmembrane region" description="Helical" evidence="8">
    <location>
        <begin position="83"/>
        <end position="105"/>
    </location>
</feature>
<evidence type="ECO:0000256" key="3">
    <source>
        <dbReference type="ARBA" id="ARBA00022475"/>
    </source>
</evidence>
<feature type="transmembrane region" description="Helical" evidence="8">
    <location>
        <begin position="301"/>
        <end position="334"/>
    </location>
</feature>
<dbReference type="EMBL" id="AP021874">
    <property type="protein sequence ID" value="BBO71846.1"/>
    <property type="molecule type" value="Genomic_DNA"/>
</dbReference>
<keyword evidence="2" id="KW-0813">Transport</keyword>
<name>A0A5K7YRI1_9BACT</name>
<dbReference type="PANTHER" id="PTHR32024:SF1">
    <property type="entry name" value="KTR SYSTEM POTASSIUM UPTAKE PROTEIN B"/>
    <property type="match status" value="1"/>
</dbReference>
<keyword evidence="10" id="KW-1185">Reference proteome</keyword>
<keyword evidence="5 8" id="KW-1133">Transmembrane helix</keyword>
<accession>A0A5K7YRI1</accession>
<proteinExistence type="predicted"/>
<reference evidence="9 10" key="1">
    <citation type="submission" date="2019-11" db="EMBL/GenBank/DDBJ databases">
        <title>Comparative genomics of hydrocarbon-degrading Desulfosarcina strains.</title>
        <authorList>
            <person name="Watanabe M."/>
            <person name="Kojima H."/>
            <person name="Fukui M."/>
        </authorList>
    </citation>
    <scope>NUCLEOTIDE SEQUENCE [LARGE SCALE GENOMIC DNA]</scope>
    <source>
        <strain evidence="9 10">PL12</strain>
    </source>
</reference>
<evidence type="ECO:0000313" key="10">
    <source>
        <dbReference type="Proteomes" id="UP000427906"/>
    </source>
</evidence>
<sequence length="461" mass="49191">MDNTPMRTRLSVHLLRSPARMSILGFALLIAVGTALLMLPASAAESPLGVVDALFMSTSATCVTGLSVLDIGRQLTLFGQMVILLLIQLGGLGILTVSTLLFMMMKGRPTLSGQAIIKDTFTYGEGKQTVTSVLRAIFATAFAIEAAGALCLYLRTAPSEGWRQAAYPAVFHAVSAFCNAGFALYRDSFVGYREDWIVNGVLGVLIVIGGIGFVVITDVKNRFIGGRDRLKRLSLHSRLALTASAILILLGALAILFMEWNNTLSTLSVPGRLLAALFQSVSSRTAGFNTLNTGLMANETLFMLCIFMFIGACPGSCGGGVKTTTIAGLSVAAISRLRGFRRPQVFRRTLTEASISKATSVVMMSAVVITLTVMVLMVSELGGISHTRTQGRFLELFFETISAFGTVGLSTGITDTLTPFGRLTIAALMFIGRLGPMVIGLAVSRELISRIQFAEENIMIG</sequence>
<feature type="transmembrane region" description="Helical" evidence="8">
    <location>
        <begin position="197"/>
        <end position="219"/>
    </location>
</feature>
<evidence type="ECO:0000256" key="2">
    <source>
        <dbReference type="ARBA" id="ARBA00022448"/>
    </source>
</evidence>
<dbReference type="RefSeq" id="WP_155319625.1">
    <property type="nucleotide sequence ID" value="NZ_AP021874.1"/>
</dbReference>
<evidence type="ECO:0000256" key="6">
    <source>
        <dbReference type="ARBA" id="ARBA00023065"/>
    </source>
</evidence>
<dbReference type="AlphaFoldDB" id="A0A5K7YRI1"/>
<comment type="subcellular location">
    <subcellularLocation>
        <location evidence="1">Cell membrane</location>
        <topology evidence="1">Multi-pass membrane protein</topology>
    </subcellularLocation>
</comment>
<organism evidence="9 10">
    <name type="scientific">Desulfosarcina alkanivorans</name>
    <dbReference type="NCBI Taxonomy" id="571177"/>
    <lineage>
        <taxon>Bacteria</taxon>
        <taxon>Pseudomonadati</taxon>
        <taxon>Thermodesulfobacteriota</taxon>
        <taxon>Desulfobacteria</taxon>
        <taxon>Desulfobacterales</taxon>
        <taxon>Desulfosarcinaceae</taxon>
        <taxon>Desulfosarcina</taxon>
    </lineage>
</organism>
<keyword evidence="6" id="KW-0406">Ion transport</keyword>
<evidence type="ECO:0000256" key="5">
    <source>
        <dbReference type="ARBA" id="ARBA00022989"/>
    </source>
</evidence>
<evidence type="ECO:0000256" key="1">
    <source>
        <dbReference type="ARBA" id="ARBA00004651"/>
    </source>
</evidence>
<feature type="transmembrane region" description="Helical" evidence="8">
    <location>
        <begin position="133"/>
        <end position="154"/>
    </location>
</feature>
<feature type="transmembrane region" description="Helical" evidence="8">
    <location>
        <begin position="355"/>
        <end position="378"/>
    </location>
</feature>
<dbReference type="GO" id="GO:0008324">
    <property type="term" value="F:monoatomic cation transmembrane transporter activity"/>
    <property type="evidence" value="ECO:0007669"/>
    <property type="project" value="InterPro"/>
</dbReference>
<dbReference type="InterPro" id="IPR003445">
    <property type="entry name" value="Cat_transpt"/>
</dbReference>
<dbReference type="GO" id="GO:0030001">
    <property type="term" value="P:metal ion transport"/>
    <property type="evidence" value="ECO:0007669"/>
    <property type="project" value="UniProtKB-ARBA"/>
</dbReference>
<evidence type="ECO:0000256" key="8">
    <source>
        <dbReference type="SAM" id="Phobius"/>
    </source>
</evidence>
<evidence type="ECO:0000256" key="7">
    <source>
        <dbReference type="ARBA" id="ARBA00023136"/>
    </source>
</evidence>
<keyword evidence="3" id="KW-1003">Cell membrane</keyword>
<dbReference type="KEGG" id="dalk:DSCA_57760"/>
<dbReference type="Pfam" id="PF02386">
    <property type="entry name" value="TrkH"/>
    <property type="match status" value="1"/>
</dbReference>
<protein>
    <submittedName>
        <fullName evidence="9">K+ transporter Trk</fullName>
    </submittedName>
</protein>
<dbReference type="OrthoDB" id="9810952at2"/>
<dbReference type="Proteomes" id="UP000427906">
    <property type="component" value="Chromosome"/>
</dbReference>
<dbReference type="PANTHER" id="PTHR32024">
    <property type="entry name" value="TRK SYSTEM POTASSIUM UPTAKE PROTEIN TRKG-RELATED"/>
    <property type="match status" value="1"/>
</dbReference>